<dbReference type="Gene3D" id="1.20.5.320">
    <property type="entry name" value="6-Phosphogluconate Dehydrogenase, domain 3"/>
    <property type="match status" value="1"/>
</dbReference>
<sequence length="747" mass="80431">MTETIPLRVQFKRMKAAEWASSDVVLLEGEIGFETDTGFAKFGDGQNTFSKLKYLTGPKGPKGDTGLQGKTGGTGPRGPAGKPGTTDYNQLQNKPNLDAFARKQETDSKITELKSNKADKNAVYLKAESNAKLDEKLSLTGGIVTGQLQFKPNKSGIKPSSSVGGAINIDMSKSEGAGVVVYSNNDTSDGPLMILRSDKDTFNQSVQFVDYRGKTNAVNIVMRQPSTPNFSSALNITSANEGGSAMQLRGSEGALGTLKITHENPSLKANYDKNAAALSIDIVKKTNGAGTAAQGIYINSTSGTTGKLLRIRNLGDDKLHQLSAKITTTSSGTTETYENKLNSLRAEFTRSHQGLLTKLESQITGLRTVQQTTANQISQEIRNREGAVSRVQQDLDSYQRRLQNAEGSYSSLQQTVSGLQSDVNSPNSKFNSRISQLASQIDQRVTRADVTSIINQSGDSIKLAIQRAGGIDAKMSAKEIVSAINLNGYGVRISGERIALDGNTTVNGAFGAKLGEFIKLRADNIIGGTIDANKINVINLKASSIRGLDAEFIKARIEHTITSLLEGKVIRARNGAMMIDLNNSTIDFNSDASINFNSNNNALVRKSGTHTAFVHFSNATPKNFAGSALYASIGITSSGDRINSASSGRFCGARFFRTASGYEHTASIDQAEIYGDTVYLSDDFNINRGFRFRPAMMPGLLDMNDLYSAIIALGRCWQHLANANWNTARSNFINAVNSELNNHITKI</sequence>
<proteinExistence type="predicted"/>
<reference evidence="5 6" key="1">
    <citation type="journal article" date="2008" name="J. Bacteriol.">
        <title>Genome sequence of a nephritogenic and highly transformable M49 strain of Streptococcus pyogenes.</title>
        <authorList>
            <person name="McShan W.M."/>
            <person name="Ferretti J.J."/>
            <person name="Karasawa T."/>
            <person name="Suvorov A.N."/>
            <person name="Lin S."/>
            <person name="Qin B."/>
            <person name="Jia H."/>
            <person name="Kenton S."/>
            <person name="Najar F."/>
            <person name="Wu H."/>
            <person name="Scott J."/>
            <person name="Roe B.A."/>
            <person name="Savic D.J."/>
        </authorList>
    </citation>
    <scope>NUCLEOTIDE SEQUENCE [LARGE SCALE GENOMIC DNA]</scope>
    <source>
        <strain evidence="5 6">NZ131</strain>
    </source>
</reference>
<dbReference type="GO" id="GO:0004415">
    <property type="term" value="F:hyalurononglucosaminidase activity"/>
    <property type="evidence" value="ECO:0007669"/>
    <property type="project" value="InterPro"/>
</dbReference>
<gene>
    <name evidence="5" type="ordered locus">Spy49_0785</name>
</gene>
<evidence type="ECO:0000259" key="3">
    <source>
        <dbReference type="Pfam" id="PF07902"/>
    </source>
</evidence>
<dbReference type="KEGG" id="soz:Spy49_0785"/>
<feature type="region of interest" description="Disordered" evidence="2">
    <location>
        <begin position="56"/>
        <end position="92"/>
    </location>
</feature>
<evidence type="ECO:0000313" key="6">
    <source>
        <dbReference type="Proteomes" id="UP000001039"/>
    </source>
</evidence>
<dbReference type="Pfam" id="PF07902">
    <property type="entry name" value="Gp58"/>
    <property type="match status" value="1"/>
</dbReference>
<evidence type="ECO:0000313" key="5">
    <source>
        <dbReference type="EMBL" id="ACI61098.1"/>
    </source>
</evidence>
<evidence type="ECO:0000256" key="1">
    <source>
        <dbReference type="SAM" id="Coils"/>
    </source>
</evidence>
<dbReference type="GO" id="GO:0045227">
    <property type="term" value="P:capsule polysaccharide biosynthetic process"/>
    <property type="evidence" value="ECO:0007669"/>
    <property type="project" value="InterPro"/>
</dbReference>
<feature type="coiled-coil region" evidence="1">
    <location>
        <begin position="388"/>
        <end position="415"/>
    </location>
</feature>
<feature type="domain" description="Gp58-like" evidence="3">
    <location>
        <begin position="316"/>
        <end position="704"/>
    </location>
</feature>
<dbReference type="EMBL" id="CP000829">
    <property type="protein sequence ID" value="ACI61098.1"/>
    <property type="molecule type" value="Genomic_DNA"/>
</dbReference>
<accession>A0A0H3BZV9</accession>
<feature type="compositionally biased region" description="Gly residues" evidence="2">
    <location>
        <begin position="69"/>
        <end position="78"/>
    </location>
</feature>
<dbReference type="Proteomes" id="UP000001039">
    <property type="component" value="Chromosome"/>
</dbReference>
<dbReference type="InterPro" id="IPR012892">
    <property type="entry name" value="Gp58"/>
</dbReference>
<dbReference type="SUPFAM" id="SSF69349">
    <property type="entry name" value="Phage fibre proteins"/>
    <property type="match status" value="1"/>
</dbReference>
<dbReference type="AlphaFoldDB" id="A0A0H3BZV9"/>
<feature type="domain" description="Major tropism determinant N-terminal" evidence="4">
    <location>
        <begin position="9"/>
        <end position="46"/>
    </location>
</feature>
<name>A0A0H3BZV9_STRPZ</name>
<dbReference type="InterPro" id="IPR041352">
    <property type="entry name" value="Mtd_N"/>
</dbReference>
<protein>
    <submittedName>
        <fullName evidence="5">Phage hyaluronidase</fullName>
    </submittedName>
</protein>
<dbReference type="Pfam" id="PF18454">
    <property type="entry name" value="Mtd_N"/>
    <property type="match status" value="1"/>
</dbReference>
<dbReference type="SMR" id="A0A0H3BZV9"/>
<dbReference type="HOGENOM" id="CLU_372110_0_0_9"/>
<dbReference type="Gene3D" id="1.20.5.1160">
    <property type="entry name" value="Vasodilator-stimulated phosphoprotein"/>
    <property type="match status" value="1"/>
</dbReference>
<evidence type="ECO:0000256" key="2">
    <source>
        <dbReference type="SAM" id="MobiDB-lite"/>
    </source>
</evidence>
<evidence type="ECO:0000259" key="4">
    <source>
        <dbReference type="Pfam" id="PF18454"/>
    </source>
</evidence>
<organism evidence="5 6">
    <name type="scientific">Streptococcus pyogenes serotype M49 (strain NZ131)</name>
    <dbReference type="NCBI Taxonomy" id="471876"/>
    <lineage>
        <taxon>Bacteria</taxon>
        <taxon>Bacillati</taxon>
        <taxon>Bacillota</taxon>
        <taxon>Bacilli</taxon>
        <taxon>Lactobacillales</taxon>
        <taxon>Streptococcaceae</taxon>
        <taxon>Streptococcus</taxon>
    </lineage>
</organism>
<keyword evidence="1" id="KW-0175">Coiled coil</keyword>